<feature type="domain" description="HPr kinase/phosphorylase C-terminal" evidence="1">
    <location>
        <begin position="15"/>
        <end position="93"/>
    </location>
</feature>
<dbReference type="OrthoDB" id="8326226at2"/>
<dbReference type="EMBL" id="SDPV01000001">
    <property type="protein sequence ID" value="RXZ66462.1"/>
    <property type="molecule type" value="Genomic_DNA"/>
</dbReference>
<dbReference type="GO" id="GO:0005524">
    <property type="term" value="F:ATP binding"/>
    <property type="evidence" value="ECO:0007669"/>
    <property type="project" value="InterPro"/>
</dbReference>
<dbReference type="SUPFAM" id="SSF53795">
    <property type="entry name" value="PEP carboxykinase-like"/>
    <property type="match status" value="1"/>
</dbReference>
<protein>
    <submittedName>
        <fullName evidence="2">Serine kinase</fullName>
    </submittedName>
</protein>
<accession>A0A4Q2KRZ0</accession>
<dbReference type="InterPro" id="IPR011104">
    <property type="entry name" value="Hpr_kin/Pase_C"/>
</dbReference>
<dbReference type="GO" id="GO:0006109">
    <property type="term" value="P:regulation of carbohydrate metabolic process"/>
    <property type="evidence" value="ECO:0007669"/>
    <property type="project" value="InterPro"/>
</dbReference>
<gene>
    <name evidence="2" type="ORF">ETX26_07210</name>
</gene>
<dbReference type="InterPro" id="IPR027417">
    <property type="entry name" value="P-loop_NTPase"/>
</dbReference>
<sequence>MPRPQPAGSDTVASLSERLLHQATCVAIGGRAVLIEGPPGAGKSGLALALIDRGAVLVGDDGVALERRGDALWSRPPANIRGMLEARNLGLLTFPTTEAPVALRLVLDPDAPRFVEAAARAMIAGVPIPSLRFDPRIAPAPMRAELALRTYGLPGVSGGLPADRNHR</sequence>
<reference evidence="2 3" key="1">
    <citation type="submission" date="2019-01" db="EMBL/GenBank/DDBJ databases">
        <title>Altererythrobacter rhizovicinus sp. nov., isolated from the rhizosphere soil of Haloxylon ammodendron.</title>
        <authorList>
            <person name="Li H.-P."/>
            <person name="Gou J.-Y."/>
            <person name="Yao D."/>
            <person name="Han Q.-Q."/>
            <person name="Shao K.-Z."/>
            <person name="Zhao Q."/>
            <person name="Zhang J.-L."/>
        </authorList>
    </citation>
    <scope>NUCLEOTIDE SEQUENCE [LARGE SCALE GENOMIC DNA]</scope>
    <source>
        <strain evidence="2 3">AY-3R</strain>
    </source>
</reference>
<dbReference type="GO" id="GO:0000155">
    <property type="term" value="F:phosphorelay sensor kinase activity"/>
    <property type="evidence" value="ECO:0007669"/>
    <property type="project" value="InterPro"/>
</dbReference>
<keyword evidence="3" id="KW-1185">Reference proteome</keyword>
<proteinExistence type="predicted"/>
<dbReference type="Proteomes" id="UP000293623">
    <property type="component" value="Unassembled WGS sequence"/>
</dbReference>
<name>A0A4Q2KRZ0_9SPHN</name>
<dbReference type="Pfam" id="PF07475">
    <property type="entry name" value="Hpr_kinase_C"/>
    <property type="match status" value="1"/>
</dbReference>
<dbReference type="CDD" id="cd01918">
    <property type="entry name" value="HprK_C"/>
    <property type="match status" value="1"/>
</dbReference>
<evidence type="ECO:0000313" key="3">
    <source>
        <dbReference type="Proteomes" id="UP000293623"/>
    </source>
</evidence>
<keyword evidence="2" id="KW-0418">Kinase</keyword>
<dbReference type="Gene3D" id="3.40.50.300">
    <property type="entry name" value="P-loop containing nucleotide triphosphate hydrolases"/>
    <property type="match status" value="1"/>
</dbReference>
<organism evidence="2 3">
    <name type="scientific">Pelagerythrobacter rhizovicinus</name>
    <dbReference type="NCBI Taxonomy" id="2268576"/>
    <lineage>
        <taxon>Bacteria</taxon>
        <taxon>Pseudomonadati</taxon>
        <taxon>Pseudomonadota</taxon>
        <taxon>Alphaproteobacteria</taxon>
        <taxon>Sphingomonadales</taxon>
        <taxon>Erythrobacteraceae</taxon>
        <taxon>Pelagerythrobacter</taxon>
    </lineage>
</organism>
<evidence type="ECO:0000313" key="2">
    <source>
        <dbReference type="EMBL" id="RXZ66462.1"/>
    </source>
</evidence>
<dbReference type="AlphaFoldDB" id="A0A4Q2KRZ0"/>
<evidence type="ECO:0000259" key="1">
    <source>
        <dbReference type="Pfam" id="PF07475"/>
    </source>
</evidence>
<keyword evidence="2" id="KW-0808">Transferase</keyword>
<comment type="caution">
    <text evidence="2">The sequence shown here is derived from an EMBL/GenBank/DDBJ whole genome shotgun (WGS) entry which is preliminary data.</text>
</comment>